<comment type="caution">
    <text evidence="1">The sequence shown here is derived from an EMBL/GenBank/DDBJ whole genome shotgun (WGS) entry which is preliminary data.</text>
</comment>
<gene>
    <name evidence="1" type="ORF">COW24_01215</name>
</gene>
<proteinExistence type="predicted"/>
<reference evidence="1 2" key="1">
    <citation type="submission" date="2017-09" db="EMBL/GenBank/DDBJ databases">
        <title>Depth-based differentiation of microbial function through sediment-hosted aquifers and enrichment of novel symbionts in the deep terrestrial subsurface.</title>
        <authorList>
            <person name="Probst A.J."/>
            <person name="Ladd B."/>
            <person name="Jarett J.K."/>
            <person name="Geller-Mcgrath D.E."/>
            <person name="Sieber C.M."/>
            <person name="Emerson J.B."/>
            <person name="Anantharaman K."/>
            <person name="Thomas B.C."/>
            <person name="Malmstrom R."/>
            <person name="Stieglmeier M."/>
            <person name="Klingl A."/>
            <person name="Woyke T."/>
            <person name="Ryan C.M."/>
            <person name="Banfield J.F."/>
        </authorList>
    </citation>
    <scope>NUCLEOTIDE SEQUENCE [LARGE SCALE GENOMIC DNA]</scope>
    <source>
        <strain evidence="1">CG15_BIG_FIL_POST_REV_8_21_14_020_45_12</strain>
    </source>
</reference>
<accession>A0A2M7H4T3</accession>
<protein>
    <submittedName>
        <fullName evidence="1">Uncharacterized protein</fullName>
    </submittedName>
</protein>
<dbReference type="EMBL" id="PFGC01000015">
    <property type="protein sequence ID" value="PIW37236.1"/>
    <property type="molecule type" value="Genomic_DNA"/>
</dbReference>
<dbReference type="AlphaFoldDB" id="A0A2M7H4T3"/>
<organism evidence="1 2">
    <name type="scientific">Candidatus Kerfeldbacteria bacterium CG15_BIG_FIL_POST_REV_8_21_14_020_45_12</name>
    <dbReference type="NCBI Taxonomy" id="2014247"/>
    <lineage>
        <taxon>Bacteria</taxon>
        <taxon>Candidatus Kerfeldiibacteriota</taxon>
    </lineage>
</organism>
<evidence type="ECO:0000313" key="1">
    <source>
        <dbReference type="EMBL" id="PIW37236.1"/>
    </source>
</evidence>
<name>A0A2M7H4T3_9BACT</name>
<sequence>MDKENIPDKLPENSAKKKITKGALQIAGGAIPFAGGILSAVAGAWSEEEQERVNQFFDYWIKMLQDEVREKEATMIEILARLNLQDQKIGERVKSKEFQSLVRKTFREWSGAESEEKRKLIRNILTNAAATDLTSDDVIRLFIDWINTYSELHFQVIGAIYNSGGITRGAIWKKIGKGEVREDSAEADLYKLLFRDLSTGGIVRQHREVDYYGNFISKTPSKRRPKGSGPKPMTSAFDENEQYELTELGQQFVHYAMTDLPLRIEYKNPLHENE</sequence>
<dbReference type="Proteomes" id="UP000230292">
    <property type="component" value="Unassembled WGS sequence"/>
</dbReference>
<evidence type="ECO:0000313" key="2">
    <source>
        <dbReference type="Proteomes" id="UP000230292"/>
    </source>
</evidence>